<evidence type="ECO:0000256" key="2">
    <source>
        <dbReference type="ARBA" id="ARBA00022801"/>
    </source>
</evidence>
<keyword evidence="2" id="KW-0378">Hydrolase</keyword>
<dbReference type="Gene3D" id="3.40.50.1820">
    <property type="entry name" value="alpha/beta hydrolase"/>
    <property type="match status" value="1"/>
</dbReference>
<evidence type="ECO:0000313" key="4">
    <source>
        <dbReference type="EMBL" id="KAJ4360411.1"/>
    </source>
</evidence>
<feature type="domain" description="Carboxylesterase type B" evidence="3">
    <location>
        <begin position="7"/>
        <end position="285"/>
    </location>
</feature>
<protein>
    <recommendedName>
        <fullName evidence="3">Carboxylesterase type B domain-containing protein</fullName>
    </recommendedName>
</protein>
<dbReference type="PANTHER" id="PTHR43918:SF4">
    <property type="entry name" value="CARBOXYLIC ESTER HYDROLASE"/>
    <property type="match status" value="1"/>
</dbReference>
<proteinExistence type="inferred from homology"/>
<dbReference type="InterPro" id="IPR050654">
    <property type="entry name" value="AChE-related_enzymes"/>
</dbReference>
<dbReference type="GO" id="GO:0052689">
    <property type="term" value="F:carboxylic ester hydrolase activity"/>
    <property type="evidence" value="ECO:0007669"/>
    <property type="project" value="TreeGrafter"/>
</dbReference>
<keyword evidence="5" id="KW-1185">Reference proteome</keyword>
<organism evidence="4 5">
    <name type="scientific">Didymosphaeria variabile</name>
    <dbReference type="NCBI Taxonomy" id="1932322"/>
    <lineage>
        <taxon>Eukaryota</taxon>
        <taxon>Fungi</taxon>
        <taxon>Dikarya</taxon>
        <taxon>Ascomycota</taxon>
        <taxon>Pezizomycotina</taxon>
        <taxon>Dothideomycetes</taxon>
        <taxon>Pleosporomycetidae</taxon>
        <taxon>Pleosporales</taxon>
        <taxon>Massarineae</taxon>
        <taxon>Didymosphaeriaceae</taxon>
        <taxon>Didymosphaeria</taxon>
    </lineage>
</organism>
<dbReference type="SUPFAM" id="SSF53474">
    <property type="entry name" value="alpha/beta-Hydrolases"/>
    <property type="match status" value="1"/>
</dbReference>
<gene>
    <name evidence="4" type="ORF">N0V89_000973</name>
</gene>
<dbReference type="RefSeq" id="XP_056076613.1">
    <property type="nucleotide sequence ID" value="XM_056209791.1"/>
</dbReference>
<dbReference type="Proteomes" id="UP001140513">
    <property type="component" value="Unassembled WGS sequence"/>
</dbReference>
<dbReference type="PANTHER" id="PTHR43918">
    <property type="entry name" value="ACETYLCHOLINESTERASE"/>
    <property type="match status" value="1"/>
</dbReference>
<dbReference type="InterPro" id="IPR002018">
    <property type="entry name" value="CarbesteraseB"/>
</dbReference>
<evidence type="ECO:0000313" key="5">
    <source>
        <dbReference type="Proteomes" id="UP001140513"/>
    </source>
</evidence>
<dbReference type="GeneID" id="80904503"/>
<sequence length="317" mass="34960">MQSIADAANQTNAIFAEKGCTQQDEGDRLACLQTVDPSELVTGTVYTYPVVDGTFLTAAELLLDGSGPSVDVALMTGVMENDGDPFTSFSKSSNVSQALTDQGYDANAILRSGLFPLPQSGNATLDMFNVTARVATDAEFRCTTQSTAFSAVLNRVFPVVYSYEIDRGFQLVEWSPNPPTCEAPKTPEHPLGDPSLPYYKCHSGELYYDFGTARRQGRDPRDQDDIPFSQYLLDTWTAFGRTKNPNPDRNFLHARGFANTSTVVEKVTPWKPTSARELKLRVLDSRPRDEGFREVKQCEVLELPLNHYLDSSGPAES</sequence>
<accession>A0A9W9CGD2</accession>
<dbReference type="EMBL" id="JAPEUX010000001">
    <property type="protein sequence ID" value="KAJ4360411.1"/>
    <property type="molecule type" value="Genomic_DNA"/>
</dbReference>
<dbReference type="OrthoDB" id="408631at2759"/>
<evidence type="ECO:0000259" key="3">
    <source>
        <dbReference type="Pfam" id="PF00135"/>
    </source>
</evidence>
<dbReference type="Pfam" id="PF00135">
    <property type="entry name" value="COesterase"/>
    <property type="match status" value="1"/>
</dbReference>
<name>A0A9W9CGD2_9PLEO</name>
<comment type="caution">
    <text evidence="4">The sequence shown here is derived from an EMBL/GenBank/DDBJ whole genome shotgun (WGS) entry which is preliminary data.</text>
</comment>
<evidence type="ECO:0000256" key="1">
    <source>
        <dbReference type="ARBA" id="ARBA00005964"/>
    </source>
</evidence>
<dbReference type="AlphaFoldDB" id="A0A9W9CGD2"/>
<dbReference type="InterPro" id="IPR029058">
    <property type="entry name" value="AB_hydrolase_fold"/>
</dbReference>
<comment type="similarity">
    <text evidence="1">Belongs to the type-B carboxylesterase/lipase family.</text>
</comment>
<reference evidence="4" key="1">
    <citation type="submission" date="2022-10" db="EMBL/GenBank/DDBJ databases">
        <title>Tapping the CABI collections for fungal endophytes: first genome assemblies for Collariella, Neodidymelliopsis, Ascochyta clinopodiicola, Didymella pomorum, Didymosphaeria variabile, Neocosmospora piperis and Neocucurbitaria cava.</title>
        <authorList>
            <person name="Hill R."/>
        </authorList>
    </citation>
    <scope>NUCLEOTIDE SEQUENCE</scope>
    <source>
        <strain evidence="4">IMI 356815</strain>
    </source>
</reference>